<feature type="transmembrane region" description="Helical" evidence="4">
    <location>
        <begin position="83"/>
        <end position="105"/>
    </location>
</feature>
<name>A0ABV2IXP2_9HYPH</name>
<feature type="transmembrane region" description="Helical" evidence="4">
    <location>
        <begin position="111"/>
        <end position="134"/>
    </location>
</feature>
<gene>
    <name evidence="5" type="ORF">ABID16_001572</name>
</gene>
<keyword evidence="3 4" id="KW-0472">Membrane</keyword>
<dbReference type="Gene3D" id="1.20.1250.20">
    <property type="entry name" value="MFS general substrate transporter like domains"/>
    <property type="match status" value="1"/>
</dbReference>
<dbReference type="InterPro" id="IPR036259">
    <property type="entry name" value="MFS_trans_sf"/>
</dbReference>
<keyword evidence="2 4" id="KW-1133">Transmembrane helix</keyword>
<evidence type="ECO:0000313" key="5">
    <source>
        <dbReference type="EMBL" id="MET3613267.1"/>
    </source>
</evidence>
<dbReference type="Pfam" id="PF07690">
    <property type="entry name" value="MFS_1"/>
    <property type="match status" value="1"/>
</dbReference>
<reference evidence="5 6" key="1">
    <citation type="submission" date="2024-06" db="EMBL/GenBank/DDBJ databases">
        <title>Genomic Encyclopedia of Type Strains, Phase IV (KMG-IV): sequencing the most valuable type-strain genomes for metagenomic binning, comparative biology and taxonomic classification.</title>
        <authorList>
            <person name="Goeker M."/>
        </authorList>
    </citation>
    <scope>NUCLEOTIDE SEQUENCE [LARGE SCALE GENOMIC DNA]</scope>
    <source>
        <strain evidence="5 6">DSM 29780</strain>
    </source>
</reference>
<feature type="transmembrane region" description="Helical" evidence="4">
    <location>
        <begin position="227"/>
        <end position="250"/>
    </location>
</feature>
<evidence type="ECO:0000256" key="4">
    <source>
        <dbReference type="SAM" id="Phobius"/>
    </source>
</evidence>
<evidence type="ECO:0000313" key="6">
    <source>
        <dbReference type="Proteomes" id="UP001549047"/>
    </source>
</evidence>
<feature type="transmembrane region" description="Helical" evidence="4">
    <location>
        <begin position="170"/>
        <end position="189"/>
    </location>
</feature>
<keyword evidence="6" id="KW-1185">Reference proteome</keyword>
<protein>
    <submittedName>
        <fullName evidence="5">MFS family permease</fullName>
    </submittedName>
</protein>
<evidence type="ECO:0000256" key="2">
    <source>
        <dbReference type="ARBA" id="ARBA00022989"/>
    </source>
</evidence>
<proteinExistence type="predicted"/>
<dbReference type="RefSeq" id="WP_354555747.1">
    <property type="nucleotide sequence ID" value="NZ_JBEPMB010000001.1"/>
</dbReference>
<feature type="transmembrane region" description="Helical" evidence="4">
    <location>
        <begin position="381"/>
        <end position="405"/>
    </location>
</feature>
<feature type="transmembrane region" description="Helical" evidence="4">
    <location>
        <begin position="291"/>
        <end position="311"/>
    </location>
</feature>
<dbReference type="EMBL" id="JBEPMB010000001">
    <property type="protein sequence ID" value="MET3613267.1"/>
    <property type="molecule type" value="Genomic_DNA"/>
</dbReference>
<sequence length="415" mass="42408">MSVAPLPASPLPVSLTKLRLIAVLSVSQLVGWGTTFDMPSVLGRAMERDLAMPFETIFGGLTMMMVVMALASPKAGHLLVRLGAARVLAMGSVLMAAGLLALSLSQGPVSYFAAWLVIGLGGTCALTVSANTAVVERQGVAAKRTVGTLMIFTGLSSAIFWPILNYAEAAIGWRAALQIAATAHVALLLPLHMFGLPARVECADGEAGAPPATSTLPTLDARDRLRAFLLIASASSLNSLTSFGISASLIELLKLAGAAPGLALTLASLRGVIGISARLADLLAGERTSPVASGLAASLAMFGAFLLLAAFPASSFVVPLIFVLLYGAGSGVAAVARALLPLAFFTRADFALMSSRVALPQNIASALSPVLFAAMMENFGLTGVIALALTLTFLTCASMTGLMLLKARAAISGPS</sequence>
<feature type="transmembrane region" description="Helical" evidence="4">
    <location>
        <begin position="317"/>
        <end position="345"/>
    </location>
</feature>
<dbReference type="SUPFAM" id="SSF103473">
    <property type="entry name" value="MFS general substrate transporter"/>
    <property type="match status" value="1"/>
</dbReference>
<accession>A0ABV2IXP2</accession>
<feature type="transmembrane region" description="Helical" evidence="4">
    <location>
        <begin position="146"/>
        <end position="164"/>
    </location>
</feature>
<dbReference type="InterPro" id="IPR011701">
    <property type="entry name" value="MFS"/>
</dbReference>
<keyword evidence="1 4" id="KW-0812">Transmembrane</keyword>
<dbReference type="Proteomes" id="UP001549047">
    <property type="component" value="Unassembled WGS sequence"/>
</dbReference>
<comment type="caution">
    <text evidence="5">The sequence shown here is derived from an EMBL/GenBank/DDBJ whole genome shotgun (WGS) entry which is preliminary data.</text>
</comment>
<evidence type="ECO:0000256" key="1">
    <source>
        <dbReference type="ARBA" id="ARBA00022692"/>
    </source>
</evidence>
<evidence type="ECO:0000256" key="3">
    <source>
        <dbReference type="ARBA" id="ARBA00023136"/>
    </source>
</evidence>
<organism evidence="5 6">
    <name type="scientific">Rhizobium aquaticum</name>
    <dbReference type="NCBI Taxonomy" id="1549636"/>
    <lineage>
        <taxon>Bacteria</taxon>
        <taxon>Pseudomonadati</taxon>
        <taxon>Pseudomonadota</taxon>
        <taxon>Alphaproteobacteria</taxon>
        <taxon>Hyphomicrobiales</taxon>
        <taxon>Rhizobiaceae</taxon>
        <taxon>Rhizobium/Agrobacterium group</taxon>
        <taxon>Rhizobium</taxon>
    </lineage>
</organism>
<feature type="transmembrane region" description="Helical" evidence="4">
    <location>
        <begin position="50"/>
        <end position="71"/>
    </location>
</feature>